<dbReference type="InterPro" id="IPR010667">
    <property type="entry name" value="Phage_T4_Gp19"/>
</dbReference>
<dbReference type="EMBL" id="AP019782">
    <property type="protein sequence ID" value="BBL70713.1"/>
    <property type="molecule type" value="Genomic_DNA"/>
</dbReference>
<protein>
    <recommendedName>
        <fullName evidence="3">Phage tail protein</fullName>
    </recommendedName>
</protein>
<dbReference type="RefSeq" id="WP_054773826.1">
    <property type="nucleotide sequence ID" value="NZ_AP019782.1"/>
</dbReference>
<dbReference type="InterPro" id="IPR011747">
    <property type="entry name" value="CHP02241"/>
</dbReference>
<dbReference type="Proteomes" id="UP000824988">
    <property type="component" value="Chromosome"/>
</dbReference>
<dbReference type="PANTHER" id="PTHR38009:SF1">
    <property type="entry name" value="CONSERVED HYPOTHETICAL PHAGE TAIL PROTEIN"/>
    <property type="match status" value="1"/>
</dbReference>
<organism evidence="1 2">
    <name type="scientific">Methylogaea oryzae</name>
    <dbReference type="NCBI Taxonomy" id="1295382"/>
    <lineage>
        <taxon>Bacteria</taxon>
        <taxon>Pseudomonadati</taxon>
        <taxon>Pseudomonadota</taxon>
        <taxon>Gammaproteobacteria</taxon>
        <taxon>Methylococcales</taxon>
        <taxon>Methylococcaceae</taxon>
        <taxon>Methylogaea</taxon>
    </lineage>
</organism>
<dbReference type="Pfam" id="PF06841">
    <property type="entry name" value="Phage_T4_gp19"/>
    <property type="match status" value="1"/>
</dbReference>
<dbReference type="NCBIfam" id="TIGR02241">
    <property type="entry name" value="conserved hypothetical phage tail region protein"/>
    <property type="match status" value="1"/>
</dbReference>
<accession>A0A8D4VMQ1</accession>
<name>A0A8D4VMQ1_9GAMM</name>
<sequence>MALSADDIKTAYPLPVYNYRVEIGGEAIAFSEVSGLSIGYETTVYKESPVASGSAGPRVMRMPAQPKDAVVTLKKGVVRGTSVKAFFSWINSIQINQVEKRDVYVRLCDEKGDAVISWKVINAFPTKLDAPTFDAKSNDAAIESMELMGDAIVIEET</sequence>
<dbReference type="GO" id="GO:0005198">
    <property type="term" value="F:structural molecule activity"/>
    <property type="evidence" value="ECO:0007669"/>
    <property type="project" value="InterPro"/>
</dbReference>
<proteinExistence type="predicted"/>
<evidence type="ECO:0000313" key="1">
    <source>
        <dbReference type="EMBL" id="BBL70713.1"/>
    </source>
</evidence>
<reference evidence="1" key="1">
    <citation type="submission" date="2019-06" db="EMBL/GenBank/DDBJ databases">
        <title>Complete genome sequence of Methylogaea oryzae strain JCM16910.</title>
        <authorList>
            <person name="Asakawa S."/>
        </authorList>
    </citation>
    <scope>NUCLEOTIDE SEQUENCE</scope>
    <source>
        <strain evidence="1">E10</strain>
    </source>
</reference>
<dbReference type="KEGG" id="moz:MoryE10_13190"/>
<evidence type="ECO:0000313" key="2">
    <source>
        <dbReference type="Proteomes" id="UP000824988"/>
    </source>
</evidence>
<gene>
    <name evidence="1" type="ORF">MoryE10_13190</name>
</gene>
<evidence type="ECO:0008006" key="3">
    <source>
        <dbReference type="Google" id="ProtNLM"/>
    </source>
</evidence>
<dbReference type="AlphaFoldDB" id="A0A8D4VMQ1"/>
<keyword evidence="2" id="KW-1185">Reference proteome</keyword>
<dbReference type="PANTHER" id="PTHR38009">
    <property type="entry name" value="CONSERVED HYPOTHETICAL PHAGE TAIL PROTEIN"/>
    <property type="match status" value="1"/>
</dbReference>